<evidence type="ECO:0000313" key="3">
    <source>
        <dbReference type="Proteomes" id="UP000193978"/>
    </source>
</evidence>
<dbReference type="EMBL" id="CP019948">
    <property type="protein sequence ID" value="ARN80294.1"/>
    <property type="molecule type" value="Genomic_DNA"/>
</dbReference>
<dbReference type="RefSeq" id="WP_085770357.1">
    <property type="nucleotide sequence ID" value="NZ_AP027149.1"/>
</dbReference>
<reference evidence="2 3" key="1">
    <citation type="submission" date="2017-02" db="EMBL/GenBank/DDBJ databases">
        <authorList>
            <person name="Peterson S.W."/>
        </authorList>
    </citation>
    <scope>NUCLEOTIDE SEQUENCE [LARGE SCALE GENOMIC DNA]</scope>
    <source>
        <strain evidence="2 3">S285</strain>
    </source>
</reference>
<dbReference type="InterPro" id="IPR035093">
    <property type="entry name" value="RelE/ParE_toxin_dom_sf"/>
</dbReference>
<dbReference type="InterPro" id="IPR007712">
    <property type="entry name" value="RelE/ParE_toxin"/>
</dbReference>
<evidence type="ECO:0000256" key="1">
    <source>
        <dbReference type="ARBA" id="ARBA00022649"/>
    </source>
</evidence>
<evidence type="ECO:0000313" key="2">
    <source>
        <dbReference type="EMBL" id="ARN80294.1"/>
    </source>
</evidence>
<keyword evidence="1" id="KW-1277">Toxin-antitoxin system</keyword>
<dbReference type="Gene3D" id="3.30.2310.20">
    <property type="entry name" value="RelE-like"/>
    <property type="match status" value="1"/>
</dbReference>
<dbReference type="Pfam" id="PF05016">
    <property type="entry name" value="ParE_toxin"/>
    <property type="match status" value="1"/>
</dbReference>
<dbReference type="OrthoDB" id="5457915at2"/>
<dbReference type="KEGG" id="mbry:B1812_03455"/>
<protein>
    <submittedName>
        <fullName evidence="2">Plasmid stabilization protein ParE</fullName>
    </submittedName>
</protein>
<accession>A0A1W6MRS4</accession>
<dbReference type="AlphaFoldDB" id="A0A1W6MRS4"/>
<organism evidence="2 3">
    <name type="scientific">Methylocystis bryophila</name>
    <dbReference type="NCBI Taxonomy" id="655015"/>
    <lineage>
        <taxon>Bacteria</taxon>
        <taxon>Pseudomonadati</taxon>
        <taxon>Pseudomonadota</taxon>
        <taxon>Alphaproteobacteria</taxon>
        <taxon>Hyphomicrobiales</taxon>
        <taxon>Methylocystaceae</taxon>
        <taxon>Methylocystis</taxon>
    </lineage>
</organism>
<dbReference type="STRING" id="655015.B1812_03455"/>
<sequence length="113" mass="12872">MTERWRIHLSDAAERDFQHILETTLETFGERQLEVYRLTLVEALAALEAGPNISGSKARGEILPDLRTLHVARKGRRGRHLILYRAAAGNIIQVSRILHECMELARHLPPEAE</sequence>
<proteinExistence type="predicted"/>
<gene>
    <name evidence="2" type="ORF">B1812_03455</name>
</gene>
<name>A0A1W6MRS4_9HYPH</name>
<keyword evidence="3" id="KW-1185">Reference proteome</keyword>
<dbReference type="Proteomes" id="UP000193978">
    <property type="component" value="Chromosome"/>
</dbReference>